<feature type="region of interest" description="Disordered" evidence="1">
    <location>
        <begin position="788"/>
        <end position="890"/>
    </location>
</feature>
<organism evidence="2 3">
    <name type="scientific">Aduncisulcus paluster</name>
    <dbReference type="NCBI Taxonomy" id="2918883"/>
    <lineage>
        <taxon>Eukaryota</taxon>
        <taxon>Metamonada</taxon>
        <taxon>Carpediemonas-like organisms</taxon>
        <taxon>Aduncisulcus</taxon>
    </lineage>
</organism>
<protein>
    <submittedName>
        <fullName evidence="2">Uncharacterized protein</fullName>
    </submittedName>
</protein>
<feature type="compositionally biased region" description="Polar residues" evidence="1">
    <location>
        <begin position="326"/>
        <end position="340"/>
    </location>
</feature>
<feature type="compositionally biased region" description="Polar residues" evidence="1">
    <location>
        <begin position="1032"/>
        <end position="1043"/>
    </location>
</feature>
<feature type="compositionally biased region" description="Polar residues" evidence="1">
    <location>
        <begin position="2529"/>
        <end position="2539"/>
    </location>
</feature>
<feature type="compositionally biased region" description="Polar residues" evidence="1">
    <location>
        <begin position="2602"/>
        <end position="2612"/>
    </location>
</feature>
<feature type="region of interest" description="Disordered" evidence="1">
    <location>
        <begin position="1019"/>
        <end position="1049"/>
    </location>
</feature>
<proteinExistence type="predicted"/>
<feature type="compositionally biased region" description="Basic residues" evidence="1">
    <location>
        <begin position="788"/>
        <end position="811"/>
    </location>
</feature>
<evidence type="ECO:0000256" key="1">
    <source>
        <dbReference type="SAM" id="MobiDB-lite"/>
    </source>
</evidence>
<name>A0ABQ5K8G9_9EUKA</name>
<comment type="caution">
    <text evidence="2">The sequence shown here is derived from an EMBL/GenBank/DDBJ whole genome shotgun (WGS) entry which is preliminary data.</text>
</comment>
<sequence length="3016" mass="341385">MRVNKLMCERPKEYDDRSHSNLIFDRFRELIDKFLVVQGFWSIFSNQQPEKAVSYLLFATKPVDSCLTSSVFVSKLLYVIFFSSTTIVHDLTITIINMCIDNCITVLNKLADEFEMCLYVSGSFVPIVDTICKYLRKMNQTRAKKILLNRHGGLNVTKPPHSFFSTNHSISSDSSSKTVYKIHKIYKEPSKYAITYDLKHGSTVSNVLIDDEQGVFLPFLEPVTITPTLFSSPSTSSMRVLYPPNIQLYVNHVDNPLLFFDGMRMSSQPSLADTRAIGSTQHGIQYETNGQSMPVPPSNGYYYSDGVEGDPNDMERLALTQSSGNISEYQTTPNSQQQPRYSIHQFGKDPGHGHPSAETLGHHATLDDSNVPRPPPFRPPDACSEHIECGGIAIADTAEGIDNSALLAKGIVNLKYESSGRIFHSRSDDISSKRTKSLLQMNHHTAPTDDKDDVKSIAETKQEVAPRTTRYDPKEDPDYTPLPTLVQPDPNDSFSCFLPRARMMTLHRPSSHQRSSESSTTTPHKSEGSGHSCDCNPFHSLLESHNRDIYTYPIHRHQNQCECTSKMSQGVGSASVSQDSRSSSVSSRTDKRDLRKRMVSTGTSQRTRTKLRSHQHEYINKQSSSHISSRMSVKADVYVEDSSEDDDDVVLHLSNDDASSEDIRHVKSSTSLRGMHRVKHRLNDTHSSILCIEDELSDQTTSSSEYDGEEQCPWCGKWRSRRQKKNIYSLFYHPHSYSTTGDLCCPSEDSCFIYPQSFSNLDPRAATEEERKEMEISRLYYRHLHSHMREKRTRVERPRRKKIRRKIRKRKESSDNSEKVKKKHGHRKKKESEKKPQRKQQHTQPTMDVLHTPSVSKDGKLDRLDCSSKIPSSSLSRNSPHSFLPSDDGPIPSPDLSYSFNTHLHVCSFLQSRSHLCVKPSTFIWKPNSDKKHQGKTKSSFYSQFQQWSSGYSSGENSRSSASFASEEVYVLYVAQLLSHSLLTRRQTLQYGCNALLDLFWKTILDPNEGLREAQREQLMGNRSAPPGRPSKSVNSHAPTSADPSPRPSLYAPLGLSHRVNVNEVFDRLNEWILNLYEDKDFVTRRRRIETMRSIPSESIPLAQFPQYSNRLDPFHHHSPISARSMFKQMTNFDSLYDVPALPWWVVWSDNPIDSAREQPNTEDKKKTSNNPQTVVLASEGARFKPSEGSDDVFFDSSKVKGSMTFSSSSSISEDGLESREPERITPPPLNSFAISSQNQTTSTISSDVEIPEVVFSSRSRLQANESISGLFTFLYLPPPPPDSMLHTHLCTQEDVSLFFAPLIMCFSMYHDLIMCKRESRWELEWEKMRDENKNRKESRQEWRDEMRRAEMMHSKFWWQEQQQAARSHNEYEATEESDTQFEISKGSLDEYHSFNPQANSVVGVDPLLKGSIYNETSDSVARKKNKDIPQGNIPIRIPKDRIPAYQHTTLPIMCPFQSSSEESCMCLDYPQCDDTFGLKRHKTDESIWSSQKNRRMMNVVILHTWTEIQCRFRNMLRKKGSKTGHQNFPSSHARFSESSSLPSTFTPSLSSTLMALKSPKADALIQKEWDSLEAFQLPENQAIVCPDDRTNLTIDRGLVLKSMWIGLKGTEYEKKKLSFKRFRDLHAVRAWKRKSCIKELVQMMEEEDLIVRRETKAFRMLHQIYRKKGTFPNTKKGMKSIISHEIQELSSHIKRRNAKWESRRKVMNSIISTISTSRIPTLDDVEKEDEIRFLERLFVIGKHFPHHSNNSYTPYLAFSSSDENIALKLDQVEWFAQLIGYSEPDGDDDNELNVVNSPAALIRLLFPYLPPNYISPFKTSVTPFVPGSDVRQRGMLELEEDSDFDLAALSMDSVDSTASMSVSYTSPSVTRDSSSQHQPWAQNKGQVNQDMKSAKNSYSGSHSSISGSPSSSVTSIIPLPANIYPSFLSFVRNMRGVPAIKTSTDLLHSIRSNCLASKIVGCSNIPESLSSLPSSQKRMNPNSKLSVCEILAMENESGVSVGDKPALDLIAQPLHSPLVFAMLYLPLFLISGRSVMSLASYSSISFHFILAHILSTASTSSSILSSLTAKPLFSQQCTQAIVTRRHPTSSLEANGVHQSILPPPCVQWYIRQERLHNRQRDQQKKKKAWSVSAGVDSINQWLSEREKLRVLRKRWEKKKKMSIVLSKVESILSEDSPSAHSSIVGGERKSDQIYSEIKFYLYPSEKEIMNIQKRAHDHANHCERHGKETFEKRLMFSPYPGSSMSSPFHSSSSLSTLTILYPSLTLSSLLSHDTINTCVQGRAAYRDRNRKKRDSVEEKMRKAEEEKMIVRWSATKREMILMTADAEDSLSLDSVDKRILEKKKISRSDCTITKKDRKGLLPIDLLSPPGPDQQYSSLKMKQSLIRSHGEFEMLKYTQLREKYLGYHSKNTKEREWKPYKPSYQLGEQGLDTNKTSTKKSFKDFLENASVRDRRAMINQVLSDFYSNNKMIAANISLSSLSSLFQSNESASLSTTPQNRISQRFFSLSPMLASLSEGPSTSELHDSSNPDANSPVPVQSSSSSGSRASLMNSLSSLFQSNESASLSTTPQNRISQRFFSLSPMLASLSEGPSTSELHDSSNPDANSPVPVQSSSSSGSRASLMKFLASLPPCSLSLYCPLHTIAHTMARMPLLVGERVHPTKEKKRSRHLDGVSVDNQENVPLHLSFYHECFRSSPQQIQMKDAHNGSIDVQDTLPYVFNYLDVFLWSNPLLPPVMVFPSSHLTPSEFVKHSSFPFSSSMFSVCGCMCLFSGKEWIKWVKNIGSHNTQAQNFDHIHKTQYEMKSSETLSSPSGDIVPNPNNADSKSSYFKSYVLPILEHSDKTTKEKQRDGYFDIQSISRPFHPLSLSTSLSPSRVKRILLAVATWVSQCASGCGSVGCKSSSSCRISQADCDGMGTCGEKGKREGRKGLLPLTDPYSVTAFASRLPSDIKDWVWSREKELLDSLHASCQDSPHDHIPVAHIAPFLSFHDEQKYLFLVAKTMPVRIGMCTMLRRL</sequence>
<feature type="non-terminal residue" evidence="2">
    <location>
        <position position="3016"/>
    </location>
</feature>
<feature type="region of interest" description="Disordered" evidence="1">
    <location>
        <begin position="570"/>
        <end position="632"/>
    </location>
</feature>
<keyword evidence="3" id="KW-1185">Reference proteome</keyword>
<feature type="compositionally biased region" description="Basic and acidic residues" evidence="1">
    <location>
        <begin position="857"/>
        <end position="866"/>
    </location>
</feature>
<feature type="compositionally biased region" description="Basic and acidic residues" evidence="1">
    <location>
        <begin position="461"/>
        <end position="477"/>
    </location>
</feature>
<dbReference type="EMBL" id="BQXS01012745">
    <property type="protein sequence ID" value="GKT27470.1"/>
    <property type="molecule type" value="Genomic_DNA"/>
</dbReference>
<feature type="compositionally biased region" description="Low complexity" evidence="1">
    <location>
        <begin position="1202"/>
        <end position="1214"/>
    </location>
</feature>
<dbReference type="Proteomes" id="UP001057375">
    <property type="component" value="Unassembled WGS sequence"/>
</dbReference>
<feature type="region of interest" description="Disordered" evidence="1">
    <location>
        <begin position="1865"/>
        <end position="1913"/>
    </location>
</feature>
<feature type="compositionally biased region" description="Low complexity" evidence="1">
    <location>
        <begin position="571"/>
        <end position="587"/>
    </location>
</feature>
<evidence type="ECO:0000313" key="3">
    <source>
        <dbReference type="Proteomes" id="UP001057375"/>
    </source>
</evidence>
<feature type="compositionally biased region" description="Basic and acidic residues" evidence="1">
    <location>
        <begin position="1156"/>
        <end position="1167"/>
    </location>
</feature>
<feature type="region of interest" description="Disordered" evidence="1">
    <location>
        <begin position="326"/>
        <end position="372"/>
    </location>
</feature>
<feature type="compositionally biased region" description="Low complexity" evidence="1">
    <location>
        <begin position="1898"/>
        <end position="1913"/>
    </location>
</feature>
<feature type="region of interest" description="Disordered" evidence="1">
    <location>
        <begin position="2589"/>
        <end position="2616"/>
    </location>
</feature>
<feature type="compositionally biased region" description="Low complexity" evidence="1">
    <location>
        <begin position="512"/>
        <end position="522"/>
    </location>
</feature>
<feature type="region of interest" description="Disordered" evidence="1">
    <location>
        <begin position="461"/>
        <end position="532"/>
    </location>
</feature>
<feature type="compositionally biased region" description="Basic residues" evidence="1">
    <location>
        <begin position="820"/>
        <end position="829"/>
    </location>
</feature>
<evidence type="ECO:0000313" key="2">
    <source>
        <dbReference type="EMBL" id="GKT27470.1"/>
    </source>
</evidence>
<feature type="region of interest" description="Disordered" evidence="1">
    <location>
        <begin position="1202"/>
        <end position="1235"/>
    </location>
</feature>
<feature type="compositionally biased region" description="Low complexity" evidence="1">
    <location>
        <begin position="867"/>
        <end position="882"/>
    </location>
</feature>
<gene>
    <name evidence="2" type="ORF">ADUPG1_013856</name>
</gene>
<feature type="region of interest" description="Disordered" evidence="1">
    <location>
        <begin position="1156"/>
        <end position="1189"/>
    </location>
</feature>
<feature type="compositionally biased region" description="Polar residues" evidence="1">
    <location>
        <begin position="620"/>
        <end position="631"/>
    </location>
</feature>
<feature type="region of interest" description="Disordered" evidence="1">
    <location>
        <begin position="2516"/>
        <end position="2548"/>
    </location>
</feature>
<accession>A0ABQ5K8G9</accession>
<reference evidence="2" key="1">
    <citation type="submission" date="2022-03" db="EMBL/GenBank/DDBJ databases">
        <title>Draft genome sequence of Aduncisulcus paluster, a free-living microaerophilic Fornicata.</title>
        <authorList>
            <person name="Yuyama I."/>
            <person name="Kume K."/>
            <person name="Tamura T."/>
            <person name="Inagaki Y."/>
            <person name="Hashimoto T."/>
        </authorList>
    </citation>
    <scope>NUCLEOTIDE SEQUENCE</scope>
    <source>
        <strain evidence="2">NY0171</strain>
    </source>
</reference>
<feature type="compositionally biased region" description="Polar residues" evidence="1">
    <location>
        <begin position="1865"/>
        <end position="1897"/>
    </location>
</feature>